<dbReference type="EMBL" id="BMEX01000004">
    <property type="protein sequence ID" value="GGA43068.1"/>
    <property type="molecule type" value="Genomic_DNA"/>
</dbReference>
<dbReference type="CDD" id="cd06587">
    <property type="entry name" value="VOC"/>
    <property type="match status" value="1"/>
</dbReference>
<feature type="region of interest" description="Disordered" evidence="1">
    <location>
        <begin position="69"/>
        <end position="120"/>
    </location>
</feature>
<name>A0ABQ1GGB0_9BACL</name>
<dbReference type="InterPro" id="IPR034660">
    <property type="entry name" value="DinB/YfiT-like"/>
</dbReference>
<evidence type="ECO:0000313" key="3">
    <source>
        <dbReference type="Proteomes" id="UP000617979"/>
    </source>
</evidence>
<evidence type="ECO:0000313" key="2">
    <source>
        <dbReference type="EMBL" id="GGA43068.1"/>
    </source>
</evidence>
<evidence type="ECO:0008006" key="4">
    <source>
        <dbReference type="Google" id="ProtNLM"/>
    </source>
</evidence>
<dbReference type="Gene3D" id="1.20.120.450">
    <property type="entry name" value="dinb family like domain"/>
    <property type="match status" value="1"/>
</dbReference>
<organism evidence="2 3">
    <name type="scientific">Kroppenstedtia guangzhouensis</name>
    <dbReference type="NCBI Taxonomy" id="1274356"/>
    <lineage>
        <taxon>Bacteria</taxon>
        <taxon>Bacillati</taxon>
        <taxon>Bacillota</taxon>
        <taxon>Bacilli</taxon>
        <taxon>Bacillales</taxon>
        <taxon>Thermoactinomycetaceae</taxon>
        <taxon>Kroppenstedtia</taxon>
    </lineage>
</organism>
<dbReference type="Gene3D" id="3.10.180.10">
    <property type="entry name" value="2,3-Dihydroxybiphenyl 1,2-Dioxygenase, domain 1"/>
    <property type="match status" value="1"/>
</dbReference>
<protein>
    <recommendedName>
        <fullName evidence="4">Glyoxalase/Bleomycin resistance protein/Dioxygenase superfamily protein</fullName>
    </recommendedName>
</protein>
<keyword evidence="3" id="KW-1185">Reference proteome</keyword>
<dbReference type="SUPFAM" id="SSF109854">
    <property type="entry name" value="DinB/YfiT-like putative metalloenzymes"/>
    <property type="match status" value="1"/>
</dbReference>
<evidence type="ECO:0000256" key="1">
    <source>
        <dbReference type="SAM" id="MobiDB-lite"/>
    </source>
</evidence>
<dbReference type="SUPFAM" id="SSF54593">
    <property type="entry name" value="Glyoxalase/Bleomycin resistance protein/Dihydroxybiphenyl dioxygenase"/>
    <property type="match status" value="1"/>
</dbReference>
<comment type="caution">
    <text evidence="2">The sequence shown here is derived from an EMBL/GenBank/DDBJ whole genome shotgun (WGS) entry which is preliminary data.</text>
</comment>
<reference evidence="3" key="1">
    <citation type="journal article" date="2019" name="Int. J. Syst. Evol. Microbiol.">
        <title>The Global Catalogue of Microorganisms (GCM) 10K type strain sequencing project: providing services to taxonomists for standard genome sequencing and annotation.</title>
        <authorList>
            <consortium name="The Broad Institute Genomics Platform"/>
            <consortium name="The Broad Institute Genome Sequencing Center for Infectious Disease"/>
            <person name="Wu L."/>
            <person name="Ma J."/>
        </authorList>
    </citation>
    <scope>NUCLEOTIDE SEQUENCE [LARGE SCALE GENOMIC DNA]</scope>
    <source>
        <strain evidence="3">CGMCC 1.12404</strain>
    </source>
</reference>
<accession>A0ABQ1GGB0</accession>
<proteinExistence type="predicted"/>
<dbReference type="Proteomes" id="UP000617979">
    <property type="component" value="Unassembled WGS sequence"/>
</dbReference>
<dbReference type="InterPro" id="IPR029068">
    <property type="entry name" value="Glyas_Bleomycin-R_OHBP_Dase"/>
</dbReference>
<dbReference type="RefSeq" id="WP_188431505.1">
    <property type="nucleotide sequence ID" value="NZ_BMEX01000004.1"/>
</dbReference>
<gene>
    <name evidence="2" type="ORF">GCM10007416_15150</name>
</gene>
<sequence>MSDALLLYVLRVIDLDRSLTFYRDMLRFNPVSYDPEQRTARLLTPDGVTLFLTADPELDVAALLRREGAVRPGETPVPPEEEGETESPVAPPPKRELETGGEEPVDLRVTPGSEPESSPPFYEIREVDKEGALHFPGEDLLVSQERLAAFGIPDLLLEETPGVEQVLKMQDPDGYRVFLHESLRLPDEEVIALYRKGPDLLEGAILGLEEEELDLKTPGGESLRQLVLQIVDFDLEMMQRVKWAMAENGRSYTIPLYQPDEWAHALRYDSRSVQVEVHLFRLLREHILHQVEAVPEAMDHHLVSEQGSVEVRTMLQVVAETAREQIQTILNTRHHYGK</sequence>